<sequence>MAPLPALLQLPIELRYAIYHHLCREGPICYPFPNSPITSIDSRAPPRQLLLTCRQLCDEVRSYYYGLATLRFLALGSPRMQRQDMSRGALLAIREVKKVELMLMWNMTVHRATADPASWPWWMNGWVEERAQLLKDEGHKLELVIVSLRDASVDASWDKTKRLLAPLQLLKGEVRFEVGEIITVDDVEDSIRRGMEEYITSLNT</sequence>
<dbReference type="EMBL" id="JAADJZ010000026">
    <property type="protein sequence ID" value="KAF2866728.1"/>
    <property type="molecule type" value="Genomic_DNA"/>
</dbReference>
<dbReference type="OrthoDB" id="2951834at2759"/>
<evidence type="ECO:0008006" key="3">
    <source>
        <dbReference type="Google" id="ProtNLM"/>
    </source>
</evidence>
<protein>
    <recommendedName>
        <fullName evidence="3">F-box domain-containing protein</fullName>
    </recommendedName>
</protein>
<evidence type="ECO:0000313" key="1">
    <source>
        <dbReference type="EMBL" id="KAF2866728.1"/>
    </source>
</evidence>
<accession>A0A7C8HZW8</accession>
<name>A0A7C8HZW8_9PLEO</name>
<proteinExistence type="predicted"/>
<organism evidence="1 2">
    <name type="scientific">Massariosphaeria phaeospora</name>
    <dbReference type="NCBI Taxonomy" id="100035"/>
    <lineage>
        <taxon>Eukaryota</taxon>
        <taxon>Fungi</taxon>
        <taxon>Dikarya</taxon>
        <taxon>Ascomycota</taxon>
        <taxon>Pezizomycotina</taxon>
        <taxon>Dothideomycetes</taxon>
        <taxon>Pleosporomycetidae</taxon>
        <taxon>Pleosporales</taxon>
        <taxon>Pleosporales incertae sedis</taxon>
        <taxon>Massariosphaeria</taxon>
    </lineage>
</organism>
<dbReference type="AlphaFoldDB" id="A0A7C8HZW8"/>
<evidence type="ECO:0000313" key="2">
    <source>
        <dbReference type="Proteomes" id="UP000481861"/>
    </source>
</evidence>
<dbReference type="Proteomes" id="UP000481861">
    <property type="component" value="Unassembled WGS sequence"/>
</dbReference>
<reference evidence="1 2" key="1">
    <citation type="submission" date="2020-01" db="EMBL/GenBank/DDBJ databases">
        <authorList>
            <consortium name="DOE Joint Genome Institute"/>
            <person name="Haridas S."/>
            <person name="Albert R."/>
            <person name="Binder M."/>
            <person name="Bloem J."/>
            <person name="Labutti K."/>
            <person name="Salamov A."/>
            <person name="Andreopoulos B."/>
            <person name="Baker S.E."/>
            <person name="Barry K."/>
            <person name="Bills G."/>
            <person name="Bluhm B.H."/>
            <person name="Cannon C."/>
            <person name="Castanera R."/>
            <person name="Culley D.E."/>
            <person name="Daum C."/>
            <person name="Ezra D."/>
            <person name="Gonzalez J.B."/>
            <person name="Henrissat B."/>
            <person name="Kuo A."/>
            <person name="Liang C."/>
            <person name="Lipzen A."/>
            <person name="Lutzoni F."/>
            <person name="Magnuson J."/>
            <person name="Mondo S."/>
            <person name="Nolan M."/>
            <person name="Ohm R."/>
            <person name="Pangilinan J."/>
            <person name="Park H.-J.H."/>
            <person name="Ramirez L."/>
            <person name="Alfaro M."/>
            <person name="Sun H."/>
            <person name="Tritt A."/>
            <person name="Yoshinaga Y."/>
            <person name="Zwiers L.-H.L."/>
            <person name="Turgeon B.G."/>
            <person name="Goodwin S.B."/>
            <person name="Spatafora J.W."/>
            <person name="Crous P.W."/>
            <person name="Grigoriev I.V."/>
        </authorList>
    </citation>
    <scope>NUCLEOTIDE SEQUENCE [LARGE SCALE GENOMIC DNA]</scope>
    <source>
        <strain evidence="1 2">CBS 611.86</strain>
    </source>
</reference>
<gene>
    <name evidence="1" type="ORF">BDV95DRAFT_583671</name>
</gene>
<keyword evidence="2" id="KW-1185">Reference proteome</keyword>
<comment type="caution">
    <text evidence="1">The sequence shown here is derived from an EMBL/GenBank/DDBJ whole genome shotgun (WGS) entry which is preliminary data.</text>
</comment>